<dbReference type="RefSeq" id="WP_134749151.1">
    <property type="nucleotide sequence ID" value="NZ_CP038148.1"/>
</dbReference>
<reference evidence="2 3" key="1">
    <citation type="submission" date="2019-03" db="EMBL/GenBank/DDBJ databases">
        <title>Paraburkholderia sp. 7MH5, isolated from subtropical forest soil.</title>
        <authorList>
            <person name="Gao Z.-H."/>
            <person name="Qiu L.-H."/>
        </authorList>
    </citation>
    <scope>NUCLEOTIDE SEQUENCE [LARGE SCALE GENOMIC DNA]</scope>
    <source>
        <strain evidence="2 3">7MH5</strain>
    </source>
</reference>
<organism evidence="2 3">
    <name type="scientific">Paraburkholderia pallida</name>
    <dbReference type="NCBI Taxonomy" id="2547399"/>
    <lineage>
        <taxon>Bacteria</taxon>
        <taxon>Pseudomonadati</taxon>
        <taxon>Pseudomonadota</taxon>
        <taxon>Betaproteobacteria</taxon>
        <taxon>Burkholderiales</taxon>
        <taxon>Burkholderiaceae</taxon>
        <taxon>Paraburkholderia</taxon>
    </lineage>
</organism>
<keyword evidence="3" id="KW-1185">Reference proteome</keyword>
<sequence>MGEVQVQHAPSGGAMTVNEFCKLMHISRAMLTKLRQRGEGPEIMFVGRKVLITHRAAEQWARELETKSKAASTAEAA</sequence>
<dbReference type="GO" id="GO:0003677">
    <property type="term" value="F:DNA binding"/>
    <property type="evidence" value="ECO:0007669"/>
    <property type="project" value="UniProtKB-KW"/>
</dbReference>
<dbReference type="InterPro" id="IPR041657">
    <property type="entry name" value="HTH_17"/>
</dbReference>
<proteinExistence type="predicted"/>
<accession>A0A4P7CUQ3</accession>
<dbReference type="Proteomes" id="UP000295727">
    <property type="component" value="Chromosome 1"/>
</dbReference>
<feature type="domain" description="Helix-turn-helix" evidence="1">
    <location>
        <begin position="15"/>
        <end position="63"/>
    </location>
</feature>
<evidence type="ECO:0000259" key="1">
    <source>
        <dbReference type="Pfam" id="PF12728"/>
    </source>
</evidence>
<gene>
    <name evidence="2" type="ORF">E1956_12185</name>
</gene>
<keyword evidence="2" id="KW-0238">DNA-binding</keyword>
<protein>
    <submittedName>
        <fullName evidence="2">DNA-binding protein</fullName>
    </submittedName>
</protein>
<dbReference type="KEGG" id="ppai:E1956_12185"/>
<name>A0A4P7CUQ3_9BURK</name>
<evidence type="ECO:0000313" key="3">
    <source>
        <dbReference type="Proteomes" id="UP000295727"/>
    </source>
</evidence>
<dbReference type="OrthoDB" id="8100940at2"/>
<dbReference type="AlphaFoldDB" id="A0A4P7CUQ3"/>
<dbReference type="Pfam" id="PF12728">
    <property type="entry name" value="HTH_17"/>
    <property type="match status" value="1"/>
</dbReference>
<evidence type="ECO:0000313" key="2">
    <source>
        <dbReference type="EMBL" id="QBQ97859.1"/>
    </source>
</evidence>
<dbReference type="EMBL" id="CP038148">
    <property type="protein sequence ID" value="QBQ97859.1"/>
    <property type="molecule type" value="Genomic_DNA"/>
</dbReference>